<dbReference type="EMBL" id="BTFZ01000011">
    <property type="protein sequence ID" value="GMM36207.1"/>
    <property type="molecule type" value="Genomic_DNA"/>
</dbReference>
<sequence>MNELISQMYVKKVLEKSWNTIRCLEYLQGHDVAKGTNLVTANYSSENLTNIILHSLKSPIYESVSMLNDIWNQVSQDIVFEFINSVKHLPKESMRINQSGFYSNSVSEKLYQSLTTQITETKERINTSPIMRHSMIVCLDDILVDKKEFDPIGCLDVEALKGCALGEDFIYDLVKKKITGRDKPNLPEQDQSADFQRN</sequence>
<dbReference type="Proteomes" id="UP001360560">
    <property type="component" value="Unassembled WGS sequence"/>
</dbReference>
<gene>
    <name evidence="1" type="ORF">DASC09_035320</name>
</gene>
<dbReference type="RefSeq" id="XP_064853203.1">
    <property type="nucleotide sequence ID" value="XM_064997131.1"/>
</dbReference>
<organism evidence="1 2">
    <name type="scientific">Saccharomycopsis crataegensis</name>
    <dbReference type="NCBI Taxonomy" id="43959"/>
    <lineage>
        <taxon>Eukaryota</taxon>
        <taxon>Fungi</taxon>
        <taxon>Dikarya</taxon>
        <taxon>Ascomycota</taxon>
        <taxon>Saccharomycotina</taxon>
        <taxon>Saccharomycetes</taxon>
        <taxon>Saccharomycopsidaceae</taxon>
        <taxon>Saccharomycopsis</taxon>
    </lineage>
</organism>
<name>A0AAV5QN23_9ASCO</name>
<proteinExistence type="predicted"/>
<accession>A0AAV5QN23</accession>
<dbReference type="GeneID" id="90074182"/>
<protein>
    <submittedName>
        <fullName evidence="1">Uncharacterized protein</fullName>
    </submittedName>
</protein>
<reference evidence="1 2" key="1">
    <citation type="journal article" date="2023" name="Elife">
        <title>Identification of key yeast species and microbe-microbe interactions impacting larval growth of Drosophila in the wild.</title>
        <authorList>
            <person name="Mure A."/>
            <person name="Sugiura Y."/>
            <person name="Maeda R."/>
            <person name="Honda K."/>
            <person name="Sakurai N."/>
            <person name="Takahashi Y."/>
            <person name="Watada M."/>
            <person name="Katoh T."/>
            <person name="Gotoh A."/>
            <person name="Gotoh Y."/>
            <person name="Taniguchi I."/>
            <person name="Nakamura K."/>
            <person name="Hayashi T."/>
            <person name="Katayama T."/>
            <person name="Uemura T."/>
            <person name="Hattori Y."/>
        </authorList>
    </citation>
    <scope>NUCLEOTIDE SEQUENCE [LARGE SCALE GENOMIC DNA]</scope>
    <source>
        <strain evidence="1 2">SC-9</strain>
    </source>
</reference>
<evidence type="ECO:0000313" key="2">
    <source>
        <dbReference type="Proteomes" id="UP001360560"/>
    </source>
</evidence>
<dbReference type="AlphaFoldDB" id="A0AAV5QN23"/>
<comment type="caution">
    <text evidence="1">The sequence shown here is derived from an EMBL/GenBank/DDBJ whole genome shotgun (WGS) entry which is preliminary data.</text>
</comment>
<keyword evidence="2" id="KW-1185">Reference proteome</keyword>
<evidence type="ECO:0000313" key="1">
    <source>
        <dbReference type="EMBL" id="GMM36207.1"/>
    </source>
</evidence>